<dbReference type="EMBL" id="BAIQ01000004">
    <property type="protein sequence ID" value="GAE14522.1"/>
    <property type="molecule type" value="Genomic_DNA"/>
</dbReference>
<evidence type="ECO:0000313" key="2">
    <source>
        <dbReference type="Proteomes" id="UP000018861"/>
    </source>
</evidence>
<dbReference type="Proteomes" id="UP000018861">
    <property type="component" value="Unassembled WGS sequence"/>
</dbReference>
<name>W4P441_9BACE</name>
<proteinExistence type="predicted"/>
<organism evidence="1 2">
    <name type="scientific">Bacteroides pyogenes JCM 6292</name>
    <dbReference type="NCBI Taxonomy" id="1235809"/>
    <lineage>
        <taxon>Bacteria</taxon>
        <taxon>Pseudomonadati</taxon>
        <taxon>Bacteroidota</taxon>
        <taxon>Bacteroidia</taxon>
        <taxon>Bacteroidales</taxon>
        <taxon>Bacteroidaceae</taxon>
        <taxon>Bacteroides</taxon>
    </lineage>
</organism>
<comment type="caution">
    <text evidence="1">The sequence shown here is derived from an EMBL/GenBank/DDBJ whole genome shotgun (WGS) entry which is preliminary data.</text>
</comment>
<dbReference type="AlphaFoldDB" id="W4P441"/>
<reference evidence="1 2" key="1">
    <citation type="journal article" date="2014" name="Genome Announc.">
        <title>Draft Genome Sequences of Three Strains of Bacteroides pyogenes Isolated from a Cat and Swine.</title>
        <authorList>
            <person name="Sakamoto M."/>
            <person name="Oshima K."/>
            <person name="Suda W."/>
            <person name="Kitamura K."/>
            <person name="Iida T."/>
            <person name="Hattori M."/>
            <person name="Ohkuma M."/>
        </authorList>
    </citation>
    <scope>NUCLEOTIDE SEQUENCE [LARGE SCALE GENOMIC DNA]</scope>
    <source>
        <strain evidence="1 2">JCM 6292</strain>
    </source>
</reference>
<gene>
    <name evidence="1" type="ORF">JCM6292_665</name>
</gene>
<evidence type="ECO:0000313" key="1">
    <source>
        <dbReference type="EMBL" id="GAE14522.1"/>
    </source>
</evidence>
<protein>
    <submittedName>
        <fullName evidence="1">Uncharacterized protein</fullName>
    </submittedName>
</protein>
<sequence length="72" mass="8114">MNKSTEAVGEDSKKQTYYKNIYSKSDEKAFSTATRCDGAGAENLASNGEPCRRLLYGTFTEQQHISFKVRRV</sequence>
<accession>W4P441</accession>